<evidence type="ECO:0000313" key="2">
    <source>
        <dbReference type="Proteomes" id="UP001501011"/>
    </source>
</evidence>
<dbReference type="PANTHER" id="PTHR38605:SF1">
    <property type="entry name" value="ATPASE"/>
    <property type="match status" value="1"/>
</dbReference>
<dbReference type="Pfam" id="PF04317">
    <property type="entry name" value="DUF463"/>
    <property type="match status" value="1"/>
</dbReference>
<name>A0ABP8IEI2_9GAMM</name>
<dbReference type="EMBL" id="BAABFV010000001">
    <property type="protein sequence ID" value="GAA4357234.1"/>
    <property type="molecule type" value="Genomic_DNA"/>
</dbReference>
<gene>
    <name evidence="1" type="ORF">GCM10023151_06010</name>
</gene>
<dbReference type="SUPFAM" id="SSF52540">
    <property type="entry name" value="P-loop containing nucleoside triphosphate hydrolases"/>
    <property type="match status" value="1"/>
</dbReference>
<dbReference type="PIRSF" id="PIRSF019381">
    <property type="entry name" value="YcjX"/>
    <property type="match status" value="1"/>
</dbReference>
<sequence>MSWLDATLKKSQHLLERGLDRNVRLAVTGLSGAGKTGFITSLINQLLTAPTYHQLTFFKPNADGRLTASKLAQHPELHIPGFDYHGAIDRLTGNNPVWPASTRGVSQAQIKCRFHVSNKWVKKVQADSTVTIDIIDYPGEWLLDLPLLGMSFKEWCQACVKYLSSERREAFCSRIKSEITALDVTQAVDETSTSNQLGVVAKKYTEALLKYREQHNDFSLALPGRFILPGEFEGAPTLEFFPILNEDILSLDWGTVPANSIIKVLEKRFNYYKNEVIRPFFDEYFSKVDRQIVLIDTCSVLESGYDSYIDLKQTIEKLLDGYSYGRSNWLKRLFSPSIDKLLIATSKVDLVPPDQHAALESFMQKMVAQARNNVGYEGVDVETMAISAISTSEPVITEHDGQKLHCVKGKDRGSGNSVIHYPGKVPETILSRSQWNQLEIDFSPFDIPELNADEPLPHIRMDKVLQYLIGDKFL</sequence>
<protein>
    <submittedName>
        <fullName evidence="1">YcjX family protein</fullName>
    </submittedName>
</protein>
<dbReference type="InterPro" id="IPR027417">
    <property type="entry name" value="P-loop_NTPase"/>
</dbReference>
<proteinExistence type="predicted"/>
<organism evidence="1 2">
    <name type="scientific">Kangiella marina</name>
    <dbReference type="NCBI Taxonomy" id="1079178"/>
    <lineage>
        <taxon>Bacteria</taxon>
        <taxon>Pseudomonadati</taxon>
        <taxon>Pseudomonadota</taxon>
        <taxon>Gammaproteobacteria</taxon>
        <taxon>Kangiellales</taxon>
        <taxon>Kangiellaceae</taxon>
        <taxon>Kangiella</taxon>
    </lineage>
</organism>
<dbReference type="Proteomes" id="UP001501011">
    <property type="component" value="Unassembled WGS sequence"/>
</dbReference>
<keyword evidence="2" id="KW-1185">Reference proteome</keyword>
<evidence type="ECO:0000313" key="1">
    <source>
        <dbReference type="EMBL" id="GAA4357234.1"/>
    </source>
</evidence>
<dbReference type="InterPro" id="IPR007413">
    <property type="entry name" value="YcjX-like"/>
</dbReference>
<reference evidence="2" key="1">
    <citation type="journal article" date="2019" name="Int. J. Syst. Evol. Microbiol.">
        <title>The Global Catalogue of Microorganisms (GCM) 10K type strain sequencing project: providing services to taxonomists for standard genome sequencing and annotation.</title>
        <authorList>
            <consortium name="The Broad Institute Genomics Platform"/>
            <consortium name="The Broad Institute Genome Sequencing Center for Infectious Disease"/>
            <person name="Wu L."/>
            <person name="Ma J."/>
        </authorList>
    </citation>
    <scope>NUCLEOTIDE SEQUENCE [LARGE SCALE GENOMIC DNA]</scope>
    <source>
        <strain evidence="2">JCM 17728</strain>
    </source>
</reference>
<comment type="caution">
    <text evidence="1">The sequence shown here is derived from an EMBL/GenBank/DDBJ whole genome shotgun (WGS) entry which is preliminary data.</text>
</comment>
<dbReference type="RefSeq" id="WP_345291718.1">
    <property type="nucleotide sequence ID" value="NZ_BAABFV010000001.1"/>
</dbReference>
<accession>A0ABP8IEI2</accession>
<dbReference type="PANTHER" id="PTHR38605">
    <property type="entry name" value="ATPASE-RELATED"/>
    <property type="match status" value="1"/>
</dbReference>